<evidence type="ECO:0000256" key="7">
    <source>
        <dbReference type="ARBA" id="ARBA00022723"/>
    </source>
</evidence>
<reference evidence="17 18" key="1">
    <citation type="submission" date="2019-07" db="EMBL/GenBank/DDBJ databases">
        <title>Whole genome shotgun sequence of Rhodospirillum oryzae NBRC 107573.</title>
        <authorList>
            <person name="Hosoyama A."/>
            <person name="Uohara A."/>
            <person name="Ohji S."/>
            <person name="Ichikawa N."/>
        </authorList>
    </citation>
    <scope>NUCLEOTIDE SEQUENCE [LARGE SCALE GENOMIC DNA]</scope>
    <source>
        <strain evidence="17 18">NBRC 107573</strain>
    </source>
</reference>
<evidence type="ECO:0000256" key="3">
    <source>
        <dbReference type="ARBA" id="ARBA00022448"/>
    </source>
</evidence>
<keyword evidence="4 15" id="KW-1003">Cell membrane</keyword>
<dbReference type="InterPro" id="IPR023214">
    <property type="entry name" value="HAD_sf"/>
</dbReference>
<dbReference type="PRINTS" id="PR00119">
    <property type="entry name" value="CATATPASE"/>
</dbReference>
<organism evidence="17 18">
    <name type="scientific">Pararhodospirillum oryzae</name>
    <dbReference type="NCBI Taxonomy" id="478448"/>
    <lineage>
        <taxon>Bacteria</taxon>
        <taxon>Pseudomonadati</taxon>
        <taxon>Pseudomonadota</taxon>
        <taxon>Alphaproteobacteria</taxon>
        <taxon>Rhodospirillales</taxon>
        <taxon>Rhodospirillaceae</taxon>
        <taxon>Pararhodospirillum</taxon>
    </lineage>
</organism>
<evidence type="ECO:0000256" key="1">
    <source>
        <dbReference type="ARBA" id="ARBA00004651"/>
    </source>
</evidence>
<dbReference type="SUPFAM" id="SSF81665">
    <property type="entry name" value="Calcium ATPase, transmembrane domain M"/>
    <property type="match status" value="1"/>
</dbReference>
<evidence type="ECO:0000256" key="14">
    <source>
        <dbReference type="ARBA" id="ARBA00023136"/>
    </source>
</evidence>
<dbReference type="Pfam" id="PF00403">
    <property type="entry name" value="HMA"/>
    <property type="match status" value="1"/>
</dbReference>
<dbReference type="NCBIfam" id="TIGR01525">
    <property type="entry name" value="ATPase-IB_hvy"/>
    <property type="match status" value="1"/>
</dbReference>
<evidence type="ECO:0000256" key="15">
    <source>
        <dbReference type="RuleBase" id="RU362081"/>
    </source>
</evidence>
<evidence type="ECO:0000313" key="17">
    <source>
        <dbReference type="EMBL" id="GEO81061.1"/>
    </source>
</evidence>
<evidence type="ECO:0000256" key="4">
    <source>
        <dbReference type="ARBA" id="ARBA00022475"/>
    </source>
</evidence>
<evidence type="ECO:0000259" key="16">
    <source>
        <dbReference type="PROSITE" id="PS50846"/>
    </source>
</evidence>
<evidence type="ECO:0000256" key="10">
    <source>
        <dbReference type="ARBA" id="ARBA00022842"/>
    </source>
</evidence>
<dbReference type="Pfam" id="PF00702">
    <property type="entry name" value="Hydrolase"/>
    <property type="match status" value="1"/>
</dbReference>
<dbReference type="PANTHER" id="PTHR43520">
    <property type="entry name" value="ATP7, ISOFORM B"/>
    <property type="match status" value="1"/>
</dbReference>
<feature type="transmembrane region" description="Helical" evidence="15">
    <location>
        <begin position="252"/>
        <end position="274"/>
    </location>
</feature>
<keyword evidence="7 15" id="KW-0479">Metal-binding</keyword>
<dbReference type="CDD" id="cd00371">
    <property type="entry name" value="HMA"/>
    <property type="match status" value="1"/>
</dbReference>
<dbReference type="Gene3D" id="3.30.70.100">
    <property type="match status" value="1"/>
</dbReference>
<dbReference type="InterPro" id="IPR008250">
    <property type="entry name" value="ATPase_P-typ_transduc_dom_A_sf"/>
</dbReference>
<keyword evidence="14 15" id="KW-0472">Membrane</keyword>
<keyword evidence="10" id="KW-0460">Magnesium</keyword>
<dbReference type="InterPro" id="IPR027256">
    <property type="entry name" value="P-typ_ATPase_IB"/>
</dbReference>
<dbReference type="GO" id="GO:0055070">
    <property type="term" value="P:copper ion homeostasis"/>
    <property type="evidence" value="ECO:0007669"/>
    <property type="project" value="TreeGrafter"/>
</dbReference>
<dbReference type="Proteomes" id="UP000321567">
    <property type="component" value="Unassembled WGS sequence"/>
</dbReference>
<dbReference type="InterPro" id="IPR023298">
    <property type="entry name" value="ATPase_P-typ_TM_dom_sf"/>
</dbReference>
<feature type="transmembrane region" description="Helical" evidence="15">
    <location>
        <begin position="280"/>
        <end position="298"/>
    </location>
</feature>
<dbReference type="InterPro" id="IPR059000">
    <property type="entry name" value="ATPase_P-type_domA"/>
</dbReference>
<dbReference type="SUPFAM" id="SSF55008">
    <property type="entry name" value="HMA, heavy metal-associated domain"/>
    <property type="match status" value="1"/>
</dbReference>
<keyword evidence="5" id="KW-0597">Phosphoprotein</keyword>
<name>A0A512H6J7_9PROT</name>
<evidence type="ECO:0000256" key="13">
    <source>
        <dbReference type="ARBA" id="ARBA00023065"/>
    </source>
</evidence>
<feature type="transmembrane region" description="Helical" evidence="15">
    <location>
        <begin position="184"/>
        <end position="207"/>
    </location>
</feature>
<evidence type="ECO:0000256" key="12">
    <source>
        <dbReference type="ARBA" id="ARBA00022989"/>
    </source>
</evidence>
<dbReference type="InterPro" id="IPR001757">
    <property type="entry name" value="P_typ_ATPase"/>
</dbReference>
<dbReference type="PROSITE" id="PS00154">
    <property type="entry name" value="ATPASE_E1_E2"/>
    <property type="match status" value="1"/>
</dbReference>
<dbReference type="Pfam" id="PF12156">
    <property type="entry name" value="ATPase-cat_bd"/>
    <property type="match status" value="1"/>
</dbReference>
<dbReference type="GO" id="GO:0005886">
    <property type="term" value="C:plasma membrane"/>
    <property type="evidence" value="ECO:0007669"/>
    <property type="project" value="UniProtKB-SubCell"/>
</dbReference>
<evidence type="ECO:0000256" key="5">
    <source>
        <dbReference type="ARBA" id="ARBA00022553"/>
    </source>
</evidence>
<keyword evidence="8 15" id="KW-0547">Nucleotide-binding</keyword>
<feature type="domain" description="HMA" evidence="16">
    <location>
        <begin position="86"/>
        <end position="155"/>
    </location>
</feature>
<dbReference type="SUPFAM" id="SSF81653">
    <property type="entry name" value="Calcium ATPase, transduction domain A"/>
    <property type="match status" value="1"/>
</dbReference>
<keyword evidence="11" id="KW-1278">Translocase</keyword>
<evidence type="ECO:0000256" key="9">
    <source>
        <dbReference type="ARBA" id="ARBA00022840"/>
    </source>
</evidence>
<dbReference type="PROSITE" id="PS50846">
    <property type="entry name" value="HMA_2"/>
    <property type="match status" value="1"/>
</dbReference>
<gene>
    <name evidence="17" type="ORF">ROR02_11920</name>
</gene>
<keyword evidence="9 15" id="KW-0067">ATP-binding</keyword>
<keyword evidence="18" id="KW-1185">Reference proteome</keyword>
<feature type="transmembrane region" description="Helical" evidence="15">
    <location>
        <begin position="219"/>
        <end position="240"/>
    </location>
</feature>
<evidence type="ECO:0000256" key="11">
    <source>
        <dbReference type="ARBA" id="ARBA00022967"/>
    </source>
</evidence>
<dbReference type="Gene3D" id="3.40.1110.10">
    <property type="entry name" value="Calcium-transporting ATPase, cytoplasmic domain N"/>
    <property type="match status" value="1"/>
</dbReference>
<dbReference type="InterPro" id="IPR023299">
    <property type="entry name" value="ATPase_P-typ_cyto_dom_N"/>
</dbReference>
<dbReference type="Pfam" id="PF00122">
    <property type="entry name" value="E1-E2_ATPase"/>
    <property type="match status" value="1"/>
</dbReference>
<dbReference type="RefSeq" id="WP_281291006.1">
    <property type="nucleotide sequence ID" value="NZ_BJZO01000025.1"/>
</dbReference>
<dbReference type="PANTHER" id="PTHR43520:SF5">
    <property type="entry name" value="CATION-TRANSPORTING P-TYPE ATPASE-RELATED"/>
    <property type="match status" value="1"/>
</dbReference>
<protein>
    <submittedName>
        <fullName evidence="17">Copper-translocating P-type ATPase</fullName>
    </submittedName>
</protein>
<dbReference type="AlphaFoldDB" id="A0A512H6J7"/>
<dbReference type="GO" id="GO:0043682">
    <property type="term" value="F:P-type divalent copper transporter activity"/>
    <property type="evidence" value="ECO:0007669"/>
    <property type="project" value="TreeGrafter"/>
</dbReference>
<sequence>MNEETQAVCRHCGQPVAAPGMDPGEAFCCPGCRAAHALVMDCGLGAYYERRCLDPALPPPIPEADDPLGLEAHVRLESGPGGTVEAVVPLVVEGLHCAACVWLIEHVLARNPTVCEARVNMTTRRLIVRFVPTPAGPDEAARALARGSDLGASAVLAPVRRLGYRLVPLDPEAMERAEARAEKVLVRALAVAGFAAGNVMLLSVSVWAGLDMEPATRDLLHWISALIAVPAVAYAIGPFARPALGGLRAGRITMDLPITLAVLIATGVSLAETIQGGAHAYFDAAVMLLFFLLLGRVLEARARGRARAVAARWLTLSARAVSVQDADGRVRQVAPARVAVGERVLVAAGERLGVDGRVETGRSSVDASLLSGESLPRAVGPGDPVFAGTLNHDAPLVLTVTASGEATVLADIVRLMENAQQGRSRYVALADRVARLYGPAVHLLALAAFLGWWGLGGMAPDRALMIAAAVLIVTCPCALALAVPAVGVVACGALMRRGVLVRSPTALERLAEVDTVVFDKTGTLTRGTVALNPPAARGPAAWTPADLARAGRLAAASRHPLARALARAAGDPAPPRGVREVPGQGLALGETRLGSLAFCRDGAAPGVFPPENSGPALEEKAGEEAAGPMVWFARPGLPVICFSFVDEVRPQAPAAVAGLRALGLEIHLLSGDRPAAVAAVAGTCGIEDWTAGISPRDKTDHLEALARSGRRVLMVGDGLNDAPALAAAHASISPTSAVDLTRGVADADIESDRLDALPGAVRLARRAQRLVRQNLALALGYNVVMIPLALAGWVTPLVAAVAMSASSLVVTLNAVRGGGRRSL</sequence>
<dbReference type="GO" id="GO:0005507">
    <property type="term" value="F:copper ion binding"/>
    <property type="evidence" value="ECO:0007669"/>
    <property type="project" value="TreeGrafter"/>
</dbReference>
<dbReference type="InterPro" id="IPR018303">
    <property type="entry name" value="ATPase_P-typ_P_site"/>
</dbReference>
<evidence type="ECO:0000256" key="8">
    <source>
        <dbReference type="ARBA" id="ARBA00022741"/>
    </source>
</evidence>
<keyword evidence="6 15" id="KW-0812">Transmembrane</keyword>
<dbReference type="InterPro" id="IPR036412">
    <property type="entry name" value="HAD-like_sf"/>
</dbReference>
<accession>A0A512H6J7</accession>
<dbReference type="EMBL" id="BJZO01000025">
    <property type="protein sequence ID" value="GEO81061.1"/>
    <property type="molecule type" value="Genomic_DNA"/>
</dbReference>
<evidence type="ECO:0000256" key="6">
    <source>
        <dbReference type="ARBA" id="ARBA00022692"/>
    </source>
</evidence>
<dbReference type="InterPro" id="IPR036163">
    <property type="entry name" value="HMA_dom_sf"/>
</dbReference>
<keyword evidence="12 15" id="KW-1133">Transmembrane helix</keyword>
<proteinExistence type="inferred from homology"/>
<dbReference type="Gene3D" id="3.40.50.1000">
    <property type="entry name" value="HAD superfamily/HAD-like"/>
    <property type="match status" value="1"/>
</dbReference>
<evidence type="ECO:0000256" key="2">
    <source>
        <dbReference type="ARBA" id="ARBA00006024"/>
    </source>
</evidence>
<dbReference type="Gene3D" id="2.70.150.10">
    <property type="entry name" value="Calcium-transporting ATPase, cytoplasmic transduction domain A"/>
    <property type="match status" value="1"/>
</dbReference>
<dbReference type="SUPFAM" id="SSF56784">
    <property type="entry name" value="HAD-like"/>
    <property type="match status" value="1"/>
</dbReference>
<dbReference type="InterPro" id="IPR006121">
    <property type="entry name" value="HMA_dom"/>
</dbReference>
<dbReference type="GO" id="GO:0016887">
    <property type="term" value="F:ATP hydrolysis activity"/>
    <property type="evidence" value="ECO:0007669"/>
    <property type="project" value="InterPro"/>
</dbReference>
<comment type="subcellular location">
    <subcellularLocation>
        <location evidence="1">Cell membrane</location>
        <topology evidence="1">Multi-pass membrane protein</topology>
    </subcellularLocation>
</comment>
<feature type="transmembrane region" description="Helical" evidence="15">
    <location>
        <begin position="433"/>
        <end position="453"/>
    </location>
</feature>
<keyword evidence="3" id="KW-0813">Transport</keyword>
<evidence type="ECO:0000313" key="18">
    <source>
        <dbReference type="Proteomes" id="UP000321567"/>
    </source>
</evidence>
<feature type="transmembrane region" description="Helical" evidence="15">
    <location>
        <begin position="775"/>
        <end position="791"/>
    </location>
</feature>
<comment type="similarity">
    <text evidence="2 15">Belongs to the cation transport ATPase (P-type) (TC 3.A.3) family. Type IB subfamily.</text>
</comment>
<dbReference type="NCBIfam" id="TIGR01494">
    <property type="entry name" value="ATPase_P-type"/>
    <property type="match status" value="2"/>
</dbReference>
<keyword evidence="13" id="KW-0406">Ion transport</keyword>
<comment type="caution">
    <text evidence="17">The sequence shown here is derived from an EMBL/GenBank/DDBJ whole genome shotgun (WGS) entry which is preliminary data.</text>
</comment>
<dbReference type="SUPFAM" id="SSF81660">
    <property type="entry name" value="Metal cation-transporting ATPase, ATP-binding domain N"/>
    <property type="match status" value="1"/>
</dbReference>
<dbReference type="GO" id="GO:0005524">
    <property type="term" value="F:ATP binding"/>
    <property type="evidence" value="ECO:0007669"/>
    <property type="project" value="UniProtKB-UniRule"/>
</dbReference>
<dbReference type="InterPro" id="IPR021993">
    <property type="entry name" value="ATPase-cat-bd"/>
</dbReference>
<feature type="transmembrane region" description="Helical" evidence="15">
    <location>
        <begin position="465"/>
        <end position="494"/>
    </location>
</feature>